<evidence type="ECO:0000256" key="5">
    <source>
        <dbReference type="ARBA" id="ARBA00022679"/>
    </source>
</evidence>
<evidence type="ECO:0000256" key="1">
    <source>
        <dbReference type="ARBA" id="ARBA00007123"/>
    </source>
</evidence>
<evidence type="ECO:0000256" key="7">
    <source>
        <dbReference type="ARBA" id="ARBA00023163"/>
    </source>
</evidence>
<feature type="region of interest" description="Disordered" evidence="11">
    <location>
        <begin position="235"/>
        <end position="259"/>
    </location>
</feature>
<protein>
    <recommendedName>
        <fullName evidence="3">DNA-directed RNA polymerase subunit alpha</fullName>
        <ecNumber evidence="2">2.7.7.6</ecNumber>
    </recommendedName>
    <alternativeName>
        <fullName evidence="9">RNA polymerase subunit alpha</fullName>
    </alternativeName>
    <alternativeName>
        <fullName evidence="8">Transcriptase subunit alpha</fullName>
    </alternativeName>
</protein>
<dbReference type="FunFam" id="2.170.120.12:FF:000001">
    <property type="entry name" value="DNA-directed RNA polymerase subunit alpha"/>
    <property type="match status" value="1"/>
</dbReference>
<proteinExistence type="inferred from homology"/>
<evidence type="ECO:0000256" key="9">
    <source>
        <dbReference type="ARBA" id="ARBA00033070"/>
    </source>
</evidence>
<comment type="similarity">
    <text evidence="1">Belongs to the RNA polymerase alpha chain family.</text>
</comment>
<dbReference type="SUPFAM" id="SSF56553">
    <property type="entry name" value="Insert subdomain of RNA polymerase alpha subunit"/>
    <property type="match status" value="1"/>
</dbReference>
<dbReference type="EC" id="2.7.7.6" evidence="2"/>
<reference evidence="14" key="1">
    <citation type="submission" date="2017-09" db="EMBL/GenBank/DDBJ databases">
        <title>Depth-based differentiation of microbial function through sediment-hosted aquifers and enrichment of novel symbionts in the deep terrestrial subsurface.</title>
        <authorList>
            <person name="Probst A.J."/>
            <person name="Ladd B."/>
            <person name="Jarett J.K."/>
            <person name="Geller-Mcgrath D.E."/>
            <person name="Sieber C.M.K."/>
            <person name="Emerson J.B."/>
            <person name="Anantharaman K."/>
            <person name="Thomas B.C."/>
            <person name="Malmstrom R."/>
            <person name="Stieglmeier M."/>
            <person name="Klingl A."/>
            <person name="Woyke T."/>
            <person name="Ryan C.M."/>
            <person name="Banfield J.F."/>
        </authorList>
    </citation>
    <scope>NUCLEOTIDE SEQUENCE [LARGE SCALE GENOMIC DNA]</scope>
</reference>
<accession>A0A2M7THU1</accession>
<dbReference type="Gene3D" id="2.170.120.12">
    <property type="entry name" value="DNA-directed RNA polymerase, insert domain"/>
    <property type="match status" value="1"/>
</dbReference>
<feature type="domain" description="DNA-directed RNA polymerase RpoA/D/Rpb3-type" evidence="12">
    <location>
        <begin position="21"/>
        <end position="229"/>
    </location>
</feature>
<dbReference type="GO" id="GO:0003677">
    <property type="term" value="F:DNA binding"/>
    <property type="evidence" value="ECO:0007669"/>
    <property type="project" value="InterPro"/>
</dbReference>
<dbReference type="NCBIfam" id="NF003519">
    <property type="entry name" value="PRK05182.2-5"/>
    <property type="match status" value="1"/>
</dbReference>
<keyword evidence="5" id="KW-0808">Transferase</keyword>
<dbReference type="Proteomes" id="UP000230553">
    <property type="component" value="Unassembled WGS sequence"/>
</dbReference>
<dbReference type="SUPFAM" id="SSF55257">
    <property type="entry name" value="RBP11-like subunits of RNA polymerase"/>
    <property type="match status" value="1"/>
</dbReference>
<dbReference type="GO" id="GO:0000428">
    <property type="term" value="C:DNA-directed RNA polymerase complex"/>
    <property type="evidence" value="ECO:0007669"/>
    <property type="project" value="UniProtKB-KW"/>
</dbReference>
<organism evidence="13 14">
    <name type="scientific">Candidatus Wolfebacteria bacterium CG_4_10_14_0_2_um_filter_39_18</name>
    <dbReference type="NCBI Taxonomy" id="1975061"/>
    <lineage>
        <taxon>Bacteria</taxon>
        <taxon>Candidatus Wolfeibacteriota</taxon>
    </lineage>
</organism>
<dbReference type="GO" id="GO:0003899">
    <property type="term" value="F:DNA-directed RNA polymerase activity"/>
    <property type="evidence" value="ECO:0007669"/>
    <property type="project" value="UniProtKB-EC"/>
</dbReference>
<evidence type="ECO:0000313" key="13">
    <source>
        <dbReference type="EMBL" id="PIZ45426.1"/>
    </source>
</evidence>
<dbReference type="Gene3D" id="3.30.1360.10">
    <property type="entry name" value="RNA polymerase, RBP11-like subunit"/>
    <property type="match status" value="1"/>
</dbReference>
<dbReference type="InterPro" id="IPR011262">
    <property type="entry name" value="DNA-dir_RNA_pol_insert"/>
</dbReference>
<evidence type="ECO:0000256" key="4">
    <source>
        <dbReference type="ARBA" id="ARBA00022478"/>
    </source>
</evidence>
<dbReference type="InterPro" id="IPR036603">
    <property type="entry name" value="RBP11-like"/>
</dbReference>
<evidence type="ECO:0000256" key="10">
    <source>
        <dbReference type="ARBA" id="ARBA00048552"/>
    </source>
</evidence>
<evidence type="ECO:0000256" key="11">
    <source>
        <dbReference type="SAM" id="MobiDB-lite"/>
    </source>
</evidence>
<evidence type="ECO:0000256" key="2">
    <source>
        <dbReference type="ARBA" id="ARBA00012418"/>
    </source>
</evidence>
<keyword evidence="7" id="KW-0804">Transcription</keyword>
<dbReference type="GO" id="GO:0006351">
    <property type="term" value="P:DNA-templated transcription"/>
    <property type="evidence" value="ECO:0007669"/>
    <property type="project" value="InterPro"/>
</dbReference>
<dbReference type="EMBL" id="PFNM01000005">
    <property type="protein sequence ID" value="PIZ45426.1"/>
    <property type="molecule type" value="Genomic_DNA"/>
</dbReference>
<name>A0A2M7THU1_9BACT</name>
<feature type="compositionally biased region" description="Basic and acidic residues" evidence="11">
    <location>
        <begin position="237"/>
        <end position="252"/>
    </location>
</feature>
<dbReference type="GO" id="GO:0005737">
    <property type="term" value="C:cytoplasm"/>
    <property type="evidence" value="ECO:0007669"/>
    <property type="project" value="UniProtKB-ARBA"/>
</dbReference>
<comment type="caution">
    <text evidence="13">The sequence shown here is derived from an EMBL/GenBank/DDBJ whole genome shotgun (WGS) entry which is preliminary data.</text>
</comment>
<dbReference type="InterPro" id="IPR036643">
    <property type="entry name" value="RNApol_insert_sf"/>
</dbReference>
<gene>
    <name evidence="13" type="ORF">COY31_00180</name>
</gene>
<evidence type="ECO:0000256" key="6">
    <source>
        <dbReference type="ARBA" id="ARBA00022695"/>
    </source>
</evidence>
<dbReference type="Pfam" id="PF01193">
    <property type="entry name" value="RNA_pol_L"/>
    <property type="match status" value="1"/>
</dbReference>
<comment type="catalytic activity">
    <reaction evidence="10">
        <text>RNA(n) + a ribonucleoside 5'-triphosphate = RNA(n+1) + diphosphate</text>
        <dbReference type="Rhea" id="RHEA:21248"/>
        <dbReference type="Rhea" id="RHEA-COMP:14527"/>
        <dbReference type="Rhea" id="RHEA-COMP:17342"/>
        <dbReference type="ChEBI" id="CHEBI:33019"/>
        <dbReference type="ChEBI" id="CHEBI:61557"/>
        <dbReference type="ChEBI" id="CHEBI:140395"/>
        <dbReference type="EC" id="2.7.7.6"/>
    </reaction>
</comment>
<dbReference type="SMART" id="SM00662">
    <property type="entry name" value="RPOLD"/>
    <property type="match status" value="1"/>
</dbReference>
<keyword evidence="4 13" id="KW-0240">DNA-directed RNA polymerase</keyword>
<dbReference type="GO" id="GO:0046983">
    <property type="term" value="F:protein dimerization activity"/>
    <property type="evidence" value="ECO:0007669"/>
    <property type="project" value="InterPro"/>
</dbReference>
<sequence>MEYARLSDTVKIKKISETDKEGVFEVEGLYTGYGLTLGNSLRRVLLSSLPGAAITQIKIKGAEHEFSTLPGILEDIIEITLNLKKVRFHFYASEPQILALRVKGEKEVTAADIKANAQVEIVNPEAHIATLTNKNAELEIEITVDKGAGYVPAEARKTEKLPIKTIAVDTIFSPVVKVNFSVENMRVGDRTDFNKLKLVIETDGSIYPSSALRKASNILKDHFGKVAEIEVMEDERESVAAETKSEKIEKKEKKTKKKK</sequence>
<evidence type="ECO:0000256" key="3">
    <source>
        <dbReference type="ARBA" id="ARBA00015972"/>
    </source>
</evidence>
<dbReference type="Pfam" id="PF01000">
    <property type="entry name" value="RNA_pol_A_bac"/>
    <property type="match status" value="1"/>
</dbReference>
<dbReference type="NCBIfam" id="TIGR02027">
    <property type="entry name" value="rpoA"/>
    <property type="match status" value="1"/>
</dbReference>
<evidence type="ECO:0000259" key="12">
    <source>
        <dbReference type="SMART" id="SM00662"/>
    </source>
</evidence>
<dbReference type="CDD" id="cd06928">
    <property type="entry name" value="RNAP_alpha_NTD"/>
    <property type="match status" value="1"/>
</dbReference>
<dbReference type="InterPro" id="IPR011773">
    <property type="entry name" value="DNA-dir_RpoA"/>
</dbReference>
<dbReference type="InterPro" id="IPR011263">
    <property type="entry name" value="DNA-dir_RNA_pol_RpoA/D/Rpb3"/>
</dbReference>
<keyword evidence="6" id="KW-0548">Nucleotidyltransferase</keyword>
<dbReference type="AlphaFoldDB" id="A0A2M7THU1"/>
<evidence type="ECO:0000256" key="8">
    <source>
        <dbReference type="ARBA" id="ARBA00032524"/>
    </source>
</evidence>
<evidence type="ECO:0000313" key="14">
    <source>
        <dbReference type="Proteomes" id="UP000230553"/>
    </source>
</evidence>